<organism evidence="9 10">
    <name type="scientific">Amycolatopsis dendrobii</name>
    <dbReference type="NCBI Taxonomy" id="2760662"/>
    <lineage>
        <taxon>Bacteria</taxon>
        <taxon>Bacillati</taxon>
        <taxon>Actinomycetota</taxon>
        <taxon>Actinomycetes</taxon>
        <taxon>Pseudonocardiales</taxon>
        <taxon>Pseudonocardiaceae</taxon>
        <taxon>Amycolatopsis</taxon>
    </lineage>
</organism>
<feature type="domain" description="Na+/H+ antiporter MnhB subunit-related protein" evidence="8">
    <location>
        <begin position="105"/>
        <end position="223"/>
    </location>
</feature>
<evidence type="ECO:0000256" key="7">
    <source>
        <dbReference type="SAM" id="Phobius"/>
    </source>
</evidence>
<evidence type="ECO:0000313" key="9">
    <source>
        <dbReference type="EMBL" id="MBB1156195.1"/>
    </source>
</evidence>
<comment type="caution">
    <text evidence="9">The sequence shown here is derived from an EMBL/GenBank/DDBJ whole genome shotgun (WGS) entry which is preliminary data.</text>
</comment>
<accession>A0A7W3ZCE4</accession>
<keyword evidence="6 7" id="KW-0472">Membrane</keyword>
<evidence type="ECO:0000256" key="5">
    <source>
        <dbReference type="ARBA" id="ARBA00022989"/>
    </source>
</evidence>
<dbReference type="GO" id="GO:0005886">
    <property type="term" value="C:plasma membrane"/>
    <property type="evidence" value="ECO:0007669"/>
    <property type="project" value="UniProtKB-SubCell"/>
</dbReference>
<feature type="transmembrane region" description="Helical" evidence="7">
    <location>
        <begin position="66"/>
        <end position="83"/>
    </location>
</feature>
<dbReference type="PANTHER" id="PTHR33932">
    <property type="entry name" value="NA(+)/H(+) ANTIPORTER SUBUNIT B"/>
    <property type="match status" value="1"/>
</dbReference>
<name>A0A7W3ZCE4_9PSEU</name>
<evidence type="ECO:0000256" key="1">
    <source>
        <dbReference type="ARBA" id="ARBA00004651"/>
    </source>
</evidence>
<reference evidence="9 10" key="1">
    <citation type="submission" date="2020-08" db="EMBL/GenBank/DDBJ databases">
        <title>Amycolatopsis sp. nov. DR6-1 isolated from Dendrobium heterocarpum.</title>
        <authorList>
            <person name="Tedsree N."/>
            <person name="Kuncharoen N."/>
            <person name="Likhitwitayawuid K."/>
            <person name="Tanasupawat S."/>
        </authorList>
    </citation>
    <scope>NUCLEOTIDE SEQUENCE [LARGE SCALE GENOMIC DNA]</scope>
    <source>
        <strain evidence="9 10">DR6-1</strain>
    </source>
</reference>
<keyword evidence="10" id="KW-1185">Reference proteome</keyword>
<keyword evidence="3" id="KW-1003">Cell membrane</keyword>
<dbReference type="InterPro" id="IPR007182">
    <property type="entry name" value="MnhB"/>
</dbReference>
<evidence type="ECO:0000313" key="10">
    <source>
        <dbReference type="Proteomes" id="UP000526734"/>
    </source>
</evidence>
<feature type="transmembrane region" description="Helical" evidence="7">
    <location>
        <begin position="172"/>
        <end position="195"/>
    </location>
</feature>
<proteinExistence type="inferred from homology"/>
<dbReference type="PANTHER" id="PTHR33932:SF4">
    <property type="entry name" value="NA(+)_H(+) ANTIPORTER SUBUNIT B"/>
    <property type="match status" value="1"/>
</dbReference>
<feature type="transmembrane region" description="Helical" evidence="7">
    <location>
        <begin position="104"/>
        <end position="126"/>
    </location>
</feature>
<feature type="transmembrane region" description="Helical" evidence="7">
    <location>
        <begin position="132"/>
        <end position="151"/>
    </location>
</feature>
<comment type="subcellular location">
    <subcellularLocation>
        <location evidence="1">Cell membrane</location>
        <topology evidence="1">Multi-pass membrane protein</topology>
    </subcellularLocation>
</comment>
<keyword evidence="4 7" id="KW-0812">Transmembrane</keyword>
<dbReference type="Pfam" id="PF04039">
    <property type="entry name" value="MnhB"/>
    <property type="match status" value="1"/>
</dbReference>
<evidence type="ECO:0000256" key="6">
    <source>
        <dbReference type="ARBA" id="ARBA00023136"/>
    </source>
</evidence>
<keyword evidence="5 7" id="KW-1133">Transmembrane helix</keyword>
<evidence type="ECO:0000259" key="8">
    <source>
        <dbReference type="Pfam" id="PF04039"/>
    </source>
</evidence>
<sequence>MRTRDVVGAAGLAGVAALFIAAFTRMPAAGSASHVYRDLVLPMGFREVTPNLVSSVNFDLRALDTLGEETIVAAAVVGTLALLQPPKKEPETDGTGYVLPAVKLAGFLLLPVSVLLGIDIVVHGHLTPGGGFQGGVVLATGWHLLYLSGSYRALARLRPIDWCEYAEAAATGLYVVTGLLGLASGGSFLANVVPLGQFGSLLSSGTVLVLSVLIGIEVAAGFVVLLSRFFVHGLEER</sequence>
<evidence type="ECO:0000256" key="3">
    <source>
        <dbReference type="ARBA" id="ARBA00022475"/>
    </source>
</evidence>
<evidence type="ECO:0000256" key="2">
    <source>
        <dbReference type="ARBA" id="ARBA00009425"/>
    </source>
</evidence>
<feature type="transmembrane region" description="Helical" evidence="7">
    <location>
        <begin position="207"/>
        <end position="231"/>
    </location>
</feature>
<dbReference type="RefSeq" id="WP_182893150.1">
    <property type="nucleotide sequence ID" value="NZ_JACGZW010000008.1"/>
</dbReference>
<dbReference type="EMBL" id="JACGZW010000008">
    <property type="protein sequence ID" value="MBB1156195.1"/>
    <property type="molecule type" value="Genomic_DNA"/>
</dbReference>
<dbReference type="Proteomes" id="UP000526734">
    <property type="component" value="Unassembled WGS sequence"/>
</dbReference>
<comment type="similarity">
    <text evidence="2">Belongs to the CPA3 antiporters (TC 2.A.63) subunit B family.</text>
</comment>
<protein>
    <submittedName>
        <fullName evidence="9">Sodium:proton antiporter</fullName>
    </submittedName>
</protein>
<gene>
    <name evidence="9" type="ORF">H4281_23855</name>
</gene>
<evidence type="ECO:0000256" key="4">
    <source>
        <dbReference type="ARBA" id="ARBA00022692"/>
    </source>
</evidence>
<dbReference type="AlphaFoldDB" id="A0A7W3ZCE4"/>
<dbReference type="InterPro" id="IPR050622">
    <property type="entry name" value="CPA3_antiporter_subunitB"/>
</dbReference>